<evidence type="ECO:0000256" key="1">
    <source>
        <dbReference type="ARBA" id="ARBA00004141"/>
    </source>
</evidence>
<dbReference type="SUPFAM" id="SSF103473">
    <property type="entry name" value="MFS general substrate transporter"/>
    <property type="match status" value="1"/>
</dbReference>
<gene>
    <name evidence="8" type="ORF">FHS54_003265</name>
</gene>
<feature type="transmembrane region" description="Helical" evidence="6">
    <location>
        <begin position="44"/>
        <end position="65"/>
    </location>
</feature>
<evidence type="ECO:0000259" key="7">
    <source>
        <dbReference type="PROSITE" id="PS50850"/>
    </source>
</evidence>
<feature type="transmembrane region" description="Helical" evidence="6">
    <location>
        <begin position="215"/>
        <end position="236"/>
    </location>
</feature>
<dbReference type="InterPro" id="IPR036259">
    <property type="entry name" value="MFS_trans_sf"/>
</dbReference>
<dbReference type="AlphaFoldDB" id="A0A846MH90"/>
<feature type="transmembrane region" description="Helical" evidence="6">
    <location>
        <begin position="102"/>
        <end position="122"/>
    </location>
</feature>
<feature type="transmembrane region" description="Helical" evidence="6">
    <location>
        <begin position="134"/>
        <end position="153"/>
    </location>
</feature>
<keyword evidence="9" id="KW-1185">Reference proteome</keyword>
<protein>
    <submittedName>
        <fullName evidence="8">MFS family permease</fullName>
    </submittedName>
</protein>
<dbReference type="Gene3D" id="1.20.1250.20">
    <property type="entry name" value="MFS general substrate transporter like domains"/>
    <property type="match status" value="2"/>
</dbReference>
<name>A0A846MH90_9SPHN</name>
<dbReference type="InterPro" id="IPR020846">
    <property type="entry name" value="MFS_dom"/>
</dbReference>
<proteinExistence type="predicted"/>
<evidence type="ECO:0000256" key="2">
    <source>
        <dbReference type="ARBA" id="ARBA00022448"/>
    </source>
</evidence>
<dbReference type="EMBL" id="JAASQR010000004">
    <property type="protein sequence ID" value="NIJ18265.1"/>
    <property type="molecule type" value="Genomic_DNA"/>
</dbReference>
<keyword evidence="3 6" id="KW-0812">Transmembrane</keyword>
<dbReference type="PROSITE" id="PS50850">
    <property type="entry name" value="MFS"/>
    <property type="match status" value="1"/>
</dbReference>
<comment type="subcellular location">
    <subcellularLocation>
        <location evidence="1">Membrane</location>
        <topology evidence="1">Multi-pass membrane protein</topology>
    </subcellularLocation>
</comment>
<dbReference type="GO" id="GO:0022857">
    <property type="term" value="F:transmembrane transporter activity"/>
    <property type="evidence" value="ECO:0007669"/>
    <property type="project" value="InterPro"/>
</dbReference>
<evidence type="ECO:0000313" key="9">
    <source>
        <dbReference type="Proteomes" id="UP000576821"/>
    </source>
</evidence>
<feature type="transmembrane region" description="Helical" evidence="6">
    <location>
        <begin position="291"/>
        <end position="309"/>
    </location>
</feature>
<dbReference type="InterPro" id="IPR044770">
    <property type="entry name" value="MFS_spinster-like"/>
</dbReference>
<keyword evidence="4 6" id="KW-1133">Transmembrane helix</keyword>
<keyword evidence="5 6" id="KW-0472">Membrane</keyword>
<sequence>MRPASNPWVVLATLLAIYIVNYADRYLITGLIGPIKAQFGIGDAMVGMLMGPAFVFLYVVLGVPFARLADRTSRVQIIAAGCVLWSGATIATGLASGPVSLTLARVAVGVGEAAFVAPAYSLLSDYFRPERRGLAFAILGLAAYAGQIAGQAGGPAIAAVYDWRMAFYSMGAIGLVLGLAAMFLIREPRRNGIGVEQEPTMPLGLLIQCLARSPAYMFMMFAFGFGVLSGVSFGYWGPELFTRAYGLDPVAVKSTFALNFGLSGLVGMLLFGALSDRLARRSMIWPSRLSALALGAATCAILMASWAGSFNMARIAAIPAGLLGGGWSVGFLATLQYMLPSRIRAASTAMFLAVTTLIGFFIGPWVTGWLSQIMGNDAASLRMALTLVIPFGFLSALLGWAAAARVERDRAALDDALSIRPVDPLLARTAAERG</sequence>
<keyword evidence="2" id="KW-0813">Transport</keyword>
<feature type="transmembrane region" description="Helical" evidence="6">
    <location>
        <begin position="256"/>
        <end position="279"/>
    </location>
</feature>
<accession>A0A846MH90</accession>
<dbReference type="Pfam" id="PF07690">
    <property type="entry name" value="MFS_1"/>
    <property type="match status" value="1"/>
</dbReference>
<organism evidence="8 9">
    <name type="scientific">Sphingobium vermicomposti</name>
    <dbReference type="NCBI Taxonomy" id="529005"/>
    <lineage>
        <taxon>Bacteria</taxon>
        <taxon>Pseudomonadati</taxon>
        <taxon>Pseudomonadota</taxon>
        <taxon>Alphaproteobacteria</taxon>
        <taxon>Sphingomonadales</taxon>
        <taxon>Sphingomonadaceae</taxon>
        <taxon>Sphingobium</taxon>
    </lineage>
</organism>
<dbReference type="CDD" id="cd17328">
    <property type="entry name" value="MFS_spinster_like"/>
    <property type="match status" value="1"/>
</dbReference>
<evidence type="ECO:0000313" key="8">
    <source>
        <dbReference type="EMBL" id="NIJ18265.1"/>
    </source>
</evidence>
<dbReference type="Proteomes" id="UP000576821">
    <property type="component" value="Unassembled WGS sequence"/>
</dbReference>
<feature type="transmembrane region" description="Helical" evidence="6">
    <location>
        <begin position="315"/>
        <end position="339"/>
    </location>
</feature>
<feature type="transmembrane region" description="Helical" evidence="6">
    <location>
        <begin position="383"/>
        <end position="403"/>
    </location>
</feature>
<comment type="caution">
    <text evidence="8">The sequence shown here is derived from an EMBL/GenBank/DDBJ whole genome shotgun (WGS) entry which is preliminary data.</text>
</comment>
<feature type="transmembrane region" description="Helical" evidence="6">
    <location>
        <begin position="165"/>
        <end position="185"/>
    </location>
</feature>
<dbReference type="PANTHER" id="PTHR23505:SF79">
    <property type="entry name" value="PROTEIN SPINSTER"/>
    <property type="match status" value="1"/>
</dbReference>
<evidence type="ECO:0000256" key="6">
    <source>
        <dbReference type="SAM" id="Phobius"/>
    </source>
</evidence>
<dbReference type="GO" id="GO:0016020">
    <property type="term" value="C:membrane"/>
    <property type="evidence" value="ECO:0007669"/>
    <property type="project" value="UniProtKB-SubCell"/>
</dbReference>
<feature type="domain" description="Major facilitator superfamily (MFS) profile" evidence="7">
    <location>
        <begin position="10"/>
        <end position="407"/>
    </location>
</feature>
<evidence type="ECO:0000256" key="4">
    <source>
        <dbReference type="ARBA" id="ARBA00022989"/>
    </source>
</evidence>
<dbReference type="RefSeq" id="WP_167305124.1">
    <property type="nucleotide sequence ID" value="NZ_JAASQR010000004.1"/>
</dbReference>
<dbReference type="PANTHER" id="PTHR23505">
    <property type="entry name" value="SPINSTER"/>
    <property type="match status" value="1"/>
</dbReference>
<dbReference type="InterPro" id="IPR011701">
    <property type="entry name" value="MFS"/>
</dbReference>
<evidence type="ECO:0000256" key="3">
    <source>
        <dbReference type="ARBA" id="ARBA00022692"/>
    </source>
</evidence>
<reference evidence="8 9" key="1">
    <citation type="submission" date="2020-03" db="EMBL/GenBank/DDBJ databases">
        <title>Genomic Encyclopedia of Type Strains, Phase IV (KMG-IV): sequencing the most valuable type-strain genomes for metagenomic binning, comparative biology and taxonomic classification.</title>
        <authorList>
            <person name="Goeker M."/>
        </authorList>
    </citation>
    <scope>NUCLEOTIDE SEQUENCE [LARGE SCALE GENOMIC DNA]</scope>
    <source>
        <strain evidence="8 9">DSM 21299</strain>
    </source>
</reference>
<evidence type="ECO:0000256" key="5">
    <source>
        <dbReference type="ARBA" id="ARBA00023136"/>
    </source>
</evidence>
<feature type="transmembrane region" description="Helical" evidence="6">
    <location>
        <begin position="77"/>
        <end position="96"/>
    </location>
</feature>
<feature type="transmembrane region" description="Helical" evidence="6">
    <location>
        <begin position="351"/>
        <end position="371"/>
    </location>
</feature>